<reference evidence="3" key="2">
    <citation type="submission" date="2013-10" db="EMBL/GenBank/DDBJ databases">
        <authorList>
            <person name="Aslett M."/>
        </authorList>
    </citation>
    <scope>NUCLEOTIDE SEQUENCE</scope>
    <source>
        <strain evidence="3">Houghton</strain>
    </source>
</reference>
<keyword evidence="4" id="KW-1185">Reference proteome</keyword>
<reference evidence="3" key="1">
    <citation type="submission" date="2013-10" db="EMBL/GenBank/DDBJ databases">
        <title>Genomic analysis of the causative agents of coccidiosis in chickens.</title>
        <authorList>
            <person name="Reid A.J."/>
            <person name="Blake D."/>
            <person name="Billington K."/>
            <person name="Browne H."/>
            <person name="Dunn M."/>
            <person name="Hung S."/>
            <person name="Kawahara F."/>
            <person name="Miranda-Saavedra D."/>
            <person name="Mourier T."/>
            <person name="Nagra H."/>
            <person name="Otto T.D."/>
            <person name="Rawlings N."/>
            <person name="Sanchez A."/>
            <person name="Sanders M."/>
            <person name="Subramaniam C."/>
            <person name="Tay Y."/>
            <person name="Dear P."/>
            <person name="Doerig C."/>
            <person name="Gruber A."/>
            <person name="Parkinson J."/>
            <person name="Shirley M."/>
            <person name="Wan K.L."/>
            <person name="Berriman M."/>
            <person name="Tomley F."/>
            <person name="Pain A."/>
        </authorList>
    </citation>
    <scope>NUCLEOTIDE SEQUENCE</scope>
    <source>
        <strain evidence="3">Houghton</strain>
    </source>
</reference>
<dbReference type="InterPro" id="IPR015424">
    <property type="entry name" value="PyrdxlP-dep_Trfase"/>
</dbReference>
<proteinExistence type="predicted"/>
<dbReference type="Gene3D" id="3.90.100.10">
    <property type="entry name" value="Orn/Lys/Arg decarboxylase, C-terminal domain"/>
    <property type="match status" value="1"/>
</dbReference>
<feature type="domain" description="Orn/Lys/Arg decarboxylases family 1 pyridoxal-P attachment site" evidence="2">
    <location>
        <begin position="4"/>
        <end position="238"/>
    </location>
</feature>
<dbReference type="InterPro" id="IPR011193">
    <property type="entry name" value="Orn/lys/arg_de-COase"/>
</dbReference>
<dbReference type="PANTHER" id="PTHR45229:SF3">
    <property type="entry name" value="BIODEGRADATIVE ARGININE DECARBOXYLASE"/>
    <property type="match status" value="1"/>
</dbReference>
<dbReference type="InterPro" id="IPR000310">
    <property type="entry name" value="Orn/Lys/Arg_deCO2ase_major_dom"/>
</dbReference>
<feature type="compositionally biased region" description="Polar residues" evidence="1">
    <location>
        <begin position="527"/>
        <end position="536"/>
    </location>
</feature>
<dbReference type="EMBL" id="HG670988">
    <property type="protein sequence ID" value="CDI79200.1"/>
    <property type="molecule type" value="Genomic_DNA"/>
</dbReference>
<dbReference type="InterPro" id="IPR015421">
    <property type="entry name" value="PyrdxlP-dep_Trfase_major"/>
</dbReference>
<gene>
    <name evidence="3" type="ORF">EAH_00040950</name>
</gene>
<evidence type="ECO:0000256" key="1">
    <source>
        <dbReference type="SAM" id="MobiDB-lite"/>
    </source>
</evidence>
<dbReference type="GeneID" id="25272165"/>
<dbReference type="SUPFAM" id="SSF53383">
    <property type="entry name" value="PLP-dependent transferases"/>
    <property type="match status" value="1"/>
</dbReference>
<dbReference type="GO" id="GO:0005829">
    <property type="term" value="C:cytosol"/>
    <property type="evidence" value="ECO:0007669"/>
    <property type="project" value="TreeGrafter"/>
</dbReference>
<accession>U6GG98</accession>
<evidence type="ECO:0000313" key="3">
    <source>
        <dbReference type="EMBL" id="CDI79200.1"/>
    </source>
</evidence>
<dbReference type="OrthoDB" id="5978656at2759"/>
<dbReference type="PANTHER" id="PTHR45229">
    <property type="entry name" value="CONSTITUTIVE ORNITHINE DECARBOXYLASE"/>
    <property type="match status" value="1"/>
</dbReference>
<feature type="region of interest" description="Disordered" evidence="1">
    <location>
        <begin position="668"/>
        <end position="711"/>
    </location>
</feature>
<feature type="domain" description="Orn/Lys/Arg decarboxylases family 1 pyridoxal-P attachment site" evidence="2">
    <location>
        <begin position="277"/>
        <end position="431"/>
    </location>
</feature>
<dbReference type="InterPro" id="IPR036633">
    <property type="entry name" value="Prn/Lys/Arg_de-COase_C_sf"/>
</dbReference>
<dbReference type="Gene3D" id="3.40.640.10">
    <property type="entry name" value="Type I PLP-dependent aspartate aminotransferase-like (Major domain)"/>
    <property type="match status" value="1"/>
</dbReference>
<dbReference type="GO" id="GO:0006520">
    <property type="term" value="P:amino acid metabolic process"/>
    <property type="evidence" value="ECO:0007669"/>
    <property type="project" value="InterPro"/>
</dbReference>
<evidence type="ECO:0000259" key="2">
    <source>
        <dbReference type="Pfam" id="PF01276"/>
    </source>
</evidence>
<organism evidence="3 4">
    <name type="scientific">Eimeria acervulina</name>
    <name type="common">Coccidian parasite</name>
    <dbReference type="NCBI Taxonomy" id="5801"/>
    <lineage>
        <taxon>Eukaryota</taxon>
        <taxon>Sar</taxon>
        <taxon>Alveolata</taxon>
        <taxon>Apicomplexa</taxon>
        <taxon>Conoidasida</taxon>
        <taxon>Coccidia</taxon>
        <taxon>Eucoccidiorida</taxon>
        <taxon>Eimeriorina</taxon>
        <taxon>Eimeriidae</taxon>
        <taxon>Eimeria</taxon>
    </lineage>
</organism>
<dbReference type="Proteomes" id="UP000018050">
    <property type="component" value="Unassembled WGS sequence"/>
</dbReference>
<dbReference type="GO" id="GO:0030170">
    <property type="term" value="F:pyridoxal phosphate binding"/>
    <property type="evidence" value="ECO:0007669"/>
    <property type="project" value="TreeGrafter"/>
</dbReference>
<dbReference type="Pfam" id="PF01276">
    <property type="entry name" value="OKR_DC_1"/>
    <property type="match status" value="2"/>
</dbReference>
<evidence type="ECO:0000313" key="4">
    <source>
        <dbReference type="Proteomes" id="UP000018050"/>
    </source>
</evidence>
<protein>
    <submittedName>
        <fullName evidence="3">Lysine decarboxylase, putative</fullName>
    </submittedName>
</protein>
<name>U6GG98_EIMAC</name>
<dbReference type="AlphaFoldDB" id="U6GG98"/>
<dbReference type="SUPFAM" id="SSF55904">
    <property type="entry name" value="Ornithine decarboxylase C-terminal domain"/>
    <property type="match status" value="1"/>
</dbReference>
<dbReference type="RefSeq" id="XP_013250657.1">
    <property type="nucleotide sequence ID" value="XM_013395203.1"/>
</dbReference>
<dbReference type="CDD" id="cd00615">
    <property type="entry name" value="Orn_deC_like"/>
    <property type="match status" value="1"/>
</dbReference>
<dbReference type="VEuPathDB" id="ToxoDB:EAH_00040950"/>
<sequence>MRCPFFNALREYAERPIGVFHALAISRGNSVRRSKWIQSLIDFYGTSLFKAESSATCGGLDSLLDPHGSLLEAQTLAARAFEAGYAFFVTNGTSTSNKIVIQALTRPDDVVLIDRDCHKSHHYALVLAGARPCYLDAYPLHEYSIYGGVRIEDIKKALLAYRAAGRLQEVQLLVITNCTFDGIVYNVKRLLEECLAIKPDLIFLFDEAWFAYAGFHPILKTRTAMHCANELRRELMERKYHHLHATLLDTLKVPSLEEASAAALLSHRLYPNPRKAKIRVYATQSTHKSLTSLRQGSMVLVNDDLFESHVHTSFKESYYTHMSTSPNYQILATLDVGRAQMELEGYGLVERQLEAAFLIRNALGKDPFVCKYFRILGPHDMVPASLRQSSLQSCCGGGMMDEQMNVQTLEEAWLSDDEFVLDPTRITLYTGKSGLDGDTFKELEMRRLLSSRRELEELQKQIDLIVCDCPSLPDFSGFHPAFARVRQQRLRLHAKRIAAAEAAEEEQKHGDRYLSSTPTSIDRADHNYNSSSSQPHSPIYNDELLKECVRDGDVREPFYLSYDEEHVEYYSLQQAIQLIKEGRTLVGSTFIIPYPPGFPISVPGQILSSAIVEFLIKIDVKEIHGFDSKLGLRCFKDSLLNSLMDVCCNQQQQQEQQQQNIEVQQQQQQQNIEVHAEHSNTPVHTETKRENNSAATPTPLLPDTHIAEEDE</sequence>
<dbReference type="OMA" id="HEYSIYG"/>
<dbReference type="GO" id="GO:0016831">
    <property type="term" value="F:carboxy-lyase activity"/>
    <property type="evidence" value="ECO:0007669"/>
    <property type="project" value="InterPro"/>
</dbReference>
<feature type="region of interest" description="Disordered" evidence="1">
    <location>
        <begin position="501"/>
        <end position="539"/>
    </location>
</feature>